<dbReference type="Proteomes" id="UP000251584">
    <property type="component" value="Unassembled WGS sequence"/>
</dbReference>
<dbReference type="InterPro" id="IPR050123">
    <property type="entry name" value="Prok_molybdopt-oxidoreductase"/>
</dbReference>
<evidence type="ECO:0000313" key="8">
    <source>
        <dbReference type="EMBL" id="SQB39772.1"/>
    </source>
</evidence>
<dbReference type="InterPro" id="IPR006963">
    <property type="entry name" value="Mopterin_OxRdtase_4Fe-4S_dom"/>
</dbReference>
<proteinExistence type="predicted"/>
<keyword evidence="8" id="KW-0560">Oxidoreductase</keyword>
<dbReference type="PANTHER" id="PTHR43105:SF2">
    <property type="entry name" value="RESPIRATORY NITRATE REDUCTASE 2 ALPHA CHAIN"/>
    <property type="match status" value="1"/>
</dbReference>
<evidence type="ECO:0000256" key="3">
    <source>
        <dbReference type="ARBA" id="ARBA00022505"/>
    </source>
</evidence>
<dbReference type="FunFam" id="4.10.1200.10:FF:000001">
    <property type="entry name" value="Respiratory nitrate reductase subunit alpha"/>
    <property type="match status" value="1"/>
</dbReference>
<dbReference type="SMART" id="SM00926">
    <property type="entry name" value="Molybdop_Fe4S4"/>
    <property type="match status" value="1"/>
</dbReference>
<keyword evidence="2" id="KW-0004">4Fe-4S</keyword>
<keyword evidence="6" id="KW-0411">Iron-sulfur</keyword>
<dbReference type="InterPro" id="IPR027467">
    <property type="entry name" value="MopterinOxRdtase_cofactor_BS"/>
</dbReference>
<dbReference type="Pfam" id="PF14710">
    <property type="entry name" value="Nitr_red_alph_N"/>
    <property type="match status" value="1"/>
</dbReference>
<dbReference type="InterPro" id="IPR044906">
    <property type="entry name" value="Nitr_red_alph_N_sf"/>
</dbReference>
<dbReference type="Gene3D" id="3.40.50.12440">
    <property type="match status" value="1"/>
</dbReference>
<dbReference type="EC" id="1.7.99.4" evidence="8"/>
<dbReference type="Gene3D" id="4.10.1200.10">
    <property type="entry name" value="nitrate reductase tail"/>
    <property type="match status" value="1"/>
</dbReference>
<evidence type="ECO:0000256" key="5">
    <source>
        <dbReference type="ARBA" id="ARBA00023004"/>
    </source>
</evidence>
<evidence type="ECO:0000259" key="7">
    <source>
        <dbReference type="PROSITE" id="PS51669"/>
    </source>
</evidence>
<accession>A0A2X2W8Y5</accession>
<keyword evidence="4" id="KW-0479">Metal-binding</keyword>
<gene>
    <name evidence="8" type="primary">narZ_1</name>
    <name evidence="8" type="ORF">NCTC10786_04855</name>
</gene>
<dbReference type="PROSITE" id="PS51669">
    <property type="entry name" value="4FE4S_MOW_BIS_MGD"/>
    <property type="match status" value="1"/>
</dbReference>
<dbReference type="GO" id="GO:0046872">
    <property type="term" value="F:metal ion binding"/>
    <property type="evidence" value="ECO:0007669"/>
    <property type="project" value="UniProtKB-KW"/>
</dbReference>
<evidence type="ECO:0000256" key="4">
    <source>
        <dbReference type="ARBA" id="ARBA00022723"/>
    </source>
</evidence>
<evidence type="ECO:0000256" key="2">
    <source>
        <dbReference type="ARBA" id="ARBA00022485"/>
    </source>
</evidence>
<dbReference type="Pfam" id="PF00384">
    <property type="entry name" value="Molybdopterin"/>
    <property type="match status" value="1"/>
</dbReference>
<dbReference type="SUPFAM" id="SSF53706">
    <property type="entry name" value="Formate dehydrogenase/DMSO reductase, domains 1-3"/>
    <property type="match status" value="1"/>
</dbReference>
<dbReference type="AlphaFoldDB" id="A0A2X2W8Y5"/>
<evidence type="ECO:0000256" key="1">
    <source>
        <dbReference type="ARBA" id="ARBA00001942"/>
    </source>
</evidence>
<dbReference type="InterPro" id="IPR028189">
    <property type="entry name" value="Nitr_red_alph_N"/>
</dbReference>
<dbReference type="EMBL" id="UAVY01000008">
    <property type="protein sequence ID" value="SQB39772.1"/>
    <property type="molecule type" value="Genomic_DNA"/>
</dbReference>
<name>A0A2X2W8Y5_CITKO</name>
<keyword evidence="5" id="KW-0408">Iron</keyword>
<dbReference type="InterPro" id="IPR006656">
    <property type="entry name" value="Mopterin_OxRdtase"/>
</dbReference>
<dbReference type="GO" id="GO:0016020">
    <property type="term" value="C:membrane"/>
    <property type="evidence" value="ECO:0007669"/>
    <property type="project" value="TreeGrafter"/>
</dbReference>
<keyword evidence="3" id="KW-0500">Molybdenum</keyword>
<protein>
    <submittedName>
        <fullName evidence="8">Respiratory nitrate reductase 2 subunit alpha</fullName>
        <ecNumber evidence="8">1.7.99.4</ecNumber>
    </submittedName>
</protein>
<dbReference type="GO" id="GO:0016491">
    <property type="term" value="F:oxidoreductase activity"/>
    <property type="evidence" value="ECO:0007669"/>
    <property type="project" value="UniProtKB-KW"/>
</dbReference>
<reference evidence="8 9" key="1">
    <citation type="submission" date="2018-06" db="EMBL/GenBank/DDBJ databases">
        <authorList>
            <consortium name="Pathogen Informatics"/>
            <person name="Doyle S."/>
        </authorList>
    </citation>
    <scope>NUCLEOTIDE SEQUENCE [LARGE SCALE GENOMIC DNA]</scope>
    <source>
        <strain evidence="8 9">NCTC10786</strain>
    </source>
</reference>
<evidence type="ECO:0000256" key="6">
    <source>
        <dbReference type="ARBA" id="ARBA00023014"/>
    </source>
</evidence>
<sequence length="255" mass="29699">MSKLLDRFRYFKQKGDTFADGHGQVMHTNRDWEDSYRQRWQFDKIVRSTHGVNCTGSCSWKIYVKNGLVTWETQQTDYPRTRPDLPNHEPRGCPRGASYSWYLYSANRLKYPLVRKRLIELWRDALSRQPDPVLAWESIMNDPQKCQSYKQVRGRGGFIRSNWKELNQLIAAANVWTVKNYGPDRVAGFSPIPAMSMVSYAAGTRYLSLLGGTCLSFYDWYCDLPPASPMTWGRANRCPGIRRLVQLQLYHRLGL</sequence>
<feature type="domain" description="4Fe-4S Mo/W bis-MGD-type" evidence="7">
    <location>
        <begin position="43"/>
        <end position="107"/>
    </location>
</feature>
<comment type="cofactor">
    <cofactor evidence="1">
        <name>Mo-bis(molybdopterin guanine dinucleotide)</name>
        <dbReference type="ChEBI" id="CHEBI:60539"/>
    </cofactor>
</comment>
<organism evidence="8 9">
    <name type="scientific">Citrobacter koseri</name>
    <name type="common">Citrobacter diversus</name>
    <dbReference type="NCBI Taxonomy" id="545"/>
    <lineage>
        <taxon>Bacteria</taxon>
        <taxon>Pseudomonadati</taxon>
        <taxon>Pseudomonadota</taxon>
        <taxon>Gammaproteobacteria</taxon>
        <taxon>Enterobacterales</taxon>
        <taxon>Enterobacteriaceae</taxon>
        <taxon>Citrobacter</taxon>
    </lineage>
</organism>
<dbReference type="PANTHER" id="PTHR43105">
    <property type="entry name" value="RESPIRATORY NITRATE REDUCTASE"/>
    <property type="match status" value="1"/>
</dbReference>
<evidence type="ECO:0000313" key="9">
    <source>
        <dbReference type="Proteomes" id="UP000251584"/>
    </source>
</evidence>
<dbReference type="PROSITE" id="PS00551">
    <property type="entry name" value="MOLYBDOPTERIN_PROK_1"/>
    <property type="match status" value="1"/>
</dbReference>
<dbReference type="GO" id="GO:0051539">
    <property type="term" value="F:4 iron, 4 sulfur cluster binding"/>
    <property type="evidence" value="ECO:0007669"/>
    <property type="project" value="UniProtKB-KW"/>
</dbReference>